<name>A0A6J7WK80_9CAUD</name>
<organism evidence="1">
    <name type="scientific">uncultured Caudovirales phage</name>
    <dbReference type="NCBI Taxonomy" id="2100421"/>
    <lineage>
        <taxon>Viruses</taxon>
        <taxon>Duplodnaviria</taxon>
        <taxon>Heunggongvirae</taxon>
        <taxon>Uroviricota</taxon>
        <taxon>Caudoviricetes</taxon>
        <taxon>Peduoviridae</taxon>
        <taxon>Maltschvirus</taxon>
        <taxon>Maltschvirus maltsch</taxon>
    </lineage>
</organism>
<reference evidence="1" key="1">
    <citation type="submission" date="2020-05" db="EMBL/GenBank/DDBJ databases">
        <authorList>
            <person name="Chiriac C."/>
            <person name="Salcher M."/>
            <person name="Ghai R."/>
            <person name="Kavagutti S V."/>
        </authorList>
    </citation>
    <scope>NUCLEOTIDE SEQUENCE</scope>
</reference>
<proteinExistence type="predicted"/>
<dbReference type="EMBL" id="LR798257">
    <property type="protein sequence ID" value="CAB5218166.1"/>
    <property type="molecule type" value="Genomic_DNA"/>
</dbReference>
<accession>A0A6J7WK80</accession>
<gene>
    <name evidence="1" type="ORF">UFOVP204_48</name>
</gene>
<evidence type="ECO:0000313" key="1">
    <source>
        <dbReference type="EMBL" id="CAB5218166.1"/>
    </source>
</evidence>
<protein>
    <submittedName>
        <fullName evidence="1">Uncharacterized protein</fullName>
    </submittedName>
</protein>
<sequence>MWCKKCKGRVLVDRVYSQNLRVEFYCIMCGKRWMIKRDTRFGSWTAKREDQLQKNLNGIFT</sequence>